<dbReference type="STRING" id="6265.A0A0B2VL09"/>
<accession>A0A0B2VL09</accession>
<evidence type="ECO:0000313" key="2">
    <source>
        <dbReference type="EMBL" id="KHN82137.1"/>
    </source>
</evidence>
<proteinExistence type="predicted"/>
<reference evidence="2 3" key="1">
    <citation type="submission" date="2014-11" db="EMBL/GenBank/DDBJ databases">
        <title>Genetic blueprint of the zoonotic pathogen Toxocara canis.</title>
        <authorList>
            <person name="Zhu X.-Q."/>
            <person name="Korhonen P.K."/>
            <person name="Cai H."/>
            <person name="Young N.D."/>
            <person name="Nejsum P."/>
            <person name="von Samson-Himmelstjerna G."/>
            <person name="Boag P.R."/>
            <person name="Tan P."/>
            <person name="Li Q."/>
            <person name="Min J."/>
            <person name="Yang Y."/>
            <person name="Wang X."/>
            <person name="Fang X."/>
            <person name="Hall R.S."/>
            <person name="Hofmann A."/>
            <person name="Sternberg P.W."/>
            <person name="Jex A.R."/>
            <person name="Gasser R.B."/>
        </authorList>
    </citation>
    <scope>NUCLEOTIDE SEQUENCE [LARGE SCALE GENOMIC DNA]</scope>
    <source>
        <strain evidence="2">PN_DK_2014</strain>
    </source>
</reference>
<dbReference type="AlphaFoldDB" id="A0A0B2VL09"/>
<sequence>MLSRRQSSSKRVGETTPCAVSNQYSNAAERRSLMGPIHQGFLHVFRGRFFAAKNERVIQIQQRAAPVMLITVEDIEKWHSILCKIAFPNQAMKNEKFGENERENLRIFVAIGTQPCSSLSPCSSGDYAIPADVRRIPVVLQRISGTARPQLPEGNYDMYLNQSLVVSNGVHSVAWEYIQITWFATGYNCFAFEIAKEGRYEFSSSQPMVPLHALRCHTNLKNIGTPPRFVTKNHYDYYFVPSTVITHSPVSNSCANVIQEKHHDTPYSQAETSELLIATGYETHLGQSDTESRRLSKLPFFHRRHLNNNHWHERSDFEMNADEEWIRVNNEDVNRKTGWKRSQNEVHISKPMELEVNLGDLVASNKVLQLAQMDEASPLPMPSKAPELHIAQKEQELRHINFSENVSISGLQFSPEPIYAEPKSKSAPFPPPPLRTSKV</sequence>
<keyword evidence="3" id="KW-1185">Reference proteome</keyword>
<evidence type="ECO:0000313" key="3">
    <source>
        <dbReference type="Proteomes" id="UP000031036"/>
    </source>
</evidence>
<comment type="caution">
    <text evidence="2">The sequence shown here is derived from an EMBL/GenBank/DDBJ whole genome shotgun (WGS) entry which is preliminary data.</text>
</comment>
<dbReference type="OrthoDB" id="5823832at2759"/>
<protein>
    <submittedName>
        <fullName evidence="2">Uncharacterized protein</fullName>
    </submittedName>
</protein>
<organism evidence="2 3">
    <name type="scientific">Toxocara canis</name>
    <name type="common">Canine roundworm</name>
    <dbReference type="NCBI Taxonomy" id="6265"/>
    <lineage>
        <taxon>Eukaryota</taxon>
        <taxon>Metazoa</taxon>
        <taxon>Ecdysozoa</taxon>
        <taxon>Nematoda</taxon>
        <taxon>Chromadorea</taxon>
        <taxon>Rhabditida</taxon>
        <taxon>Spirurina</taxon>
        <taxon>Ascaridomorpha</taxon>
        <taxon>Ascaridoidea</taxon>
        <taxon>Toxocaridae</taxon>
        <taxon>Toxocara</taxon>
    </lineage>
</organism>
<dbReference type="EMBL" id="JPKZ01001407">
    <property type="protein sequence ID" value="KHN82137.1"/>
    <property type="molecule type" value="Genomic_DNA"/>
</dbReference>
<dbReference type="Proteomes" id="UP000031036">
    <property type="component" value="Unassembled WGS sequence"/>
</dbReference>
<feature type="region of interest" description="Disordered" evidence="1">
    <location>
        <begin position="417"/>
        <end position="439"/>
    </location>
</feature>
<evidence type="ECO:0000256" key="1">
    <source>
        <dbReference type="SAM" id="MobiDB-lite"/>
    </source>
</evidence>
<feature type="compositionally biased region" description="Pro residues" evidence="1">
    <location>
        <begin position="428"/>
        <end position="439"/>
    </location>
</feature>
<name>A0A0B2VL09_TOXCA</name>
<gene>
    <name evidence="2" type="ORF">Tcan_05012</name>
</gene>